<dbReference type="PANTHER" id="PTHR46409:SF1">
    <property type="entry name" value="HTH PSQ-TYPE DOMAIN-CONTAINING PROTEIN"/>
    <property type="match status" value="1"/>
</dbReference>
<dbReference type="Proteomes" id="UP001353858">
    <property type="component" value="Unassembled WGS sequence"/>
</dbReference>
<dbReference type="EMBL" id="JARPUR010000003">
    <property type="protein sequence ID" value="KAK4879054.1"/>
    <property type="molecule type" value="Genomic_DNA"/>
</dbReference>
<comment type="caution">
    <text evidence="1">The sequence shown here is derived from an EMBL/GenBank/DDBJ whole genome shotgun (WGS) entry which is preliminary data.</text>
</comment>
<accession>A0AAN7P8E1</accession>
<dbReference type="PANTHER" id="PTHR46409">
    <property type="entry name" value="HTH PSQ-TYPE DOMAIN-CONTAINING PROTEIN"/>
    <property type="match status" value="1"/>
</dbReference>
<evidence type="ECO:0000313" key="1">
    <source>
        <dbReference type="EMBL" id="KAK4879054.1"/>
    </source>
</evidence>
<proteinExistence type="predicted"/>
<gene>
    <name evidence="1" type="ORF">RN001_007200</name>
</gene>
<keyword evidence="2" id="KW-1185">Reference proteome</keyword>
<protein>
    <submittedName>
        <fullName evidence="1">Uncharacterized protein</fullName>
    </submittedName>
</protein>
<evidence type="ECO:0000313" key="2">
    <source>
        <dbReference type="Proteomes" id="UP001353858"/>
    </source>
</evidence>
<reference evidence="2" key="1">
    <citation type="submission" date="2023-01" db="EMBL/GenBank/DDBJ databases">
        <title>Key to firefly adult light organ development and bioluminescence: homeobox transcription factors regulate luciferase expression and transportation to peroxisome.</title>
        <authorList>
            <person name="Fu X."/>
        </authorList>
    </citation>
    <scope>NUCLEOTIDE SEQUENCE [LARGE SCALE GENOMIC DNA]</scope>
</reference>
<name>A0AAN7P8E1_9COLE</name>
<dbReference type="AlphaFoldDB" id="A0AAN7P8E1"/>
<sequence>MLENCAKLSVVAFEPIEAELPIINPNKLSTDQKYLFNICKGISRGDISSSLSLRVTTANRILRLYVVAIEPLMELKTLPKYVIKVYSSSWFEI</sequence>
<organism evidence="1 2">
    <name type="scientific">Aquatica leii</name>
    <dbReference type="NCBI Taxonomy" id="1421715"/>
    <lineage>
        <taxon>Eukaryota</taxon>
        <taxon>Metazoa</taxon>
        <taxon>Ecdysozoa</taxon>
        <taxon>Arthropoda</taxon>
        <taxon>Hexapoda</taxon>
        <taxon>Insecta</taxon>
        <taxon>Pterygota</taxon>
        <taxon>Neoptera</taxon>
        <taxon>Endopterygota</taxon>
        <taxon>Coleoptera</taxon>
        <taxon>Polyphaga</taxon>
        <taxon>Elateriformia</taxon>
        <taxon>Elateroidea</taxon>
        <taxon>Lampyridae</taxon>
        <taxon>Luciolinae</taxon>
        <taxon>Aquatica</taxon>
    </lineage>
</organism>